<dbReference type="InterPro" id="IPR036520">
    <property type="entry name" value="UPF0759_sf"/>
</dbReference>
<keyword evidence="2" id="KW-1185">Reference proteome</keyword>
<dbReference type="Pfam" id="PF01904">
    <property type="entry name" value="DUF72"/>
    <property type="match status" value="1"/>
</dbReference>
<dbReference type="PANTHER" id="PTHR30348">
    <property type="entry name" value="UNCHARACTERIZED PROTEIN YECE"/>
    <property type="match status" value="1"/>
</dbReference>
<gene>
    <name evidence="1" type="ORF">JKP88DRAFT_322980</name>
</gene>
<reference evidence="1" key="1">
    <citation type="submission" date="2021-02" db="EMBL/GenBank/DDBJ databases">
        <title>First Annotated Genome of the Yellow-green Alga Tribonema minus.</title>
        <authorList>
            <person name="Mahan K.M."/>
        </authorList>
    </citation>
    <scope>NUCLEOTIDE SEQUENCE</scope>
    <source>
        <strain evidence="1">UTEX B ZZ1240</strain>
    </source>
</reference>
<organism evidence="1 2">
    <name type="scientific">Tribonema minus</name>
    <dbReference type="NCBI Taxonomy" id="303371"/>
    <lineage>
        <taxon>Eukaryota</taxon>
        <taxon>Sar</taxon>
        <taxon>Stramenopiles</taxon>
        <taxon>Ochrophyta</taxon>
        <taxon>PX clade</taxon>
        <taxon>Xanthophyceae</taxon>
        <taxon>Tribonematales</taxon>
        <taxon>Tribonemataceae</taxon>
        <taxon>Tribonema</taxon>
    </lineage>
</organism>
<dbReference type="Gene3D" id="3.20.20.410">
    <property type="entry name" value="Protein of unknown function UPF0759"/>
    <property type="match status" value="1"/>
</dbReference>
<evidence type="ECO:0008006" key="3">
    <source>
        <dbReference type="Google" id="ProtNLM"/>
    </source>
</evidence>
<proteinExistence type="predicted"/>
<evidence type="ECO:0000313" key="2">
    <source>
        <dbReference type="Proteomes" id="UP000664859"/>
    </source>
</evidence>
<dbReference type="PANTHER" id="PTHR30348:SF4">
    <property type="entry name" value="DUF72 DOMAIN-CONTAINING PROTEIN"/>
    <property type="match status" value="1"/>
</dbReference>
<dbReference type="OrthoDB" id="10267663at2759"/>
<name>A0A835YTI0_9STRA</name>
<sequence length="297" mass="33932">MQAQGKGESASDADTLPDSGLVPLDLVDEVFIGTSGFKYNSWKSTFYPEYDVNEHAYYAKHFGALELNNTFYGPPKPYVINSWFNRWAARRGALVVKAERLFTHGKALNIDGEFRQAWEARKALYLGLGPCLGAILWQFSGGFRATCENLRRITDLLPLLPPHVDHAFEMRHDSWFDEDARQDLLKKKKRRTEGPDPLAERGAVLRAFEHCPHANLVQGKRFRYVRFHGSKGKYKGLYGKKDMQDWATTIRKWAEAGQKVYAFFNNTDPPYEETLPSAVLDAFYLAEALRDMQKPTA</sequence>
<protein>
    <recommendedName>
        <fullName evidence="3">DUF72 domain-containing protein</fullName>
    </recommendedName>
</protein>
<evidence type="ECO:0000313" key="1">
    <source>
        <dbReference type="EMBL" id="KAG5180779.1"/>
    </source>
</evidence>
<comment type="caution">
    <text evidence="1">The sequence shown here is derived from an EMBL/GenBank/DDBJ whole genome shotgun (WGS) entry which is preliminary data.</text>
</comment>
<dbReference type="Proteomes" id="UP000664859">
    <property type="component" value="Unassembled WGS sequence"/>
</dbReference>
<dbReference type="EMBL" id="JAFCMP010000357">
    <property type="protein sequence ID" value="KAG5180779.1"/>
    <property type="molecule type" value="Genomic_DNA"/>
</dbReference>
<dbReference type="InterPro" id="IPR002763">
    <property type="entry name" value="DUF72"/>
</dbReference>
<accession>A0A835YTI0</accession>
<dbReference type="AlphaFoldDB" id="A0A835YTI0"/>
<dbReference type="SUPFAM" id="SSF117396">
    <property type="entry name" value="TM1631-like"/>
    <property type="match status" value="1"/>
</dbReference>